<keyword evidence="10 14" id="KW-0694">RNA-binding</keyword>
<dbReference type="PANTHER" id="PTHR22807:SF53">
    <property type="entry name" value="RIBOSOMAL RNA SMALL SUBUNIT METHYLTRANSFERASE B-RELATED"/>
    <property type="match status" value="1"/>
</dbReference>
<dbReference type="InterPro" id="IPR004573">
    <property type="entry name" value="rRNA_ssu_MeTfrase_B"/>
</dbReference>
<name>A0A0R1H2K7_9LACO</name>
<dbReference type="GO" id="GO:0005737">
    <property type="term" value="C:cytoplasm"/>
    <property type="evidence" value="ECO:0007669"/>
    <property type="project" value="UniProtKB-SubCell"/>
</dbReference>
<keyword evidence="7 14" id="KW-0489">Methyltransferase</keyword>
<dbReference type="Pfam" id="PF01189">
    <property type="entry name" value="Methyltr_RsmB-F"/>
    <property type="match status" value="1"/>
</dbReference>
<dbReference type="AlphaFoldDB" id="A0A0R1H2K7"/>
<keyword evidence="6" id="KW-0698">rRNA processing</keyword>
<comment type="catalytic activity">
    <reaction evidence="13">
        <text>cytidine(967) in 16S rRNA + S-adenosyl-L-methionine = 5-methylcytidine(967) in 16S rRNA + S-adenosyl-L-homocysteine + H(+)</text>
        <dbReference type="Rhea" id="RHEA:42748"/>
        <dbReference type="Rhea" id="RHEA-COMP:10219"/>
        <dbReference type="Rhea" id="RHEA-COMP:10220"/>
        <dbReference type="ChEBI" id="CHEBI:15378"/>
        <dbReference type="ChEBI" id="CHEBI:57856"/>
        <dbReference type="ChEBI" id="CHEBI:59789"/>
        <dbReference type="ChEBI" id="CHEBI:74483"/>
        <dbReference type="ChEBI" id="CHEBI:82748"/>
        <dbReference type="EC" id="2.1.1.176"/>
    </reaction>
</comment>
<keyword evidence="9 14" id="KW-0949">S-adenosyl-L-methionine</keyword>
<feature type="binding site" evidence="14">
    <location>
        <begin position="262"/>
        <end position="268"/>
    </location>
    <ligand>
        <name>S-adenosyl-L-methionine</name>
        <dbReference type="ChEBI" id="CHEBI:59789"/>
    </ligand>
</feature>
<evidence type="ECO:0000256" key="14">
    <source>
        <dbReference type="PROSITE-ProRule" id="PRU01023"/>
    </source>
</evidence>
<evidence type="ECO:0000256" key="3">
    <source>
        <dbReference type="ARBA" id="ARBA00007494"/>
    </source>
</evidence>
<evidence type="ECO:0000256" key="11">
    <source>
        <dbReference type="ARBA" id="ARBA00030399"/>
    </source>
</evidence>
<evidence type="ECO:0000256" key="13">
    <source>
        <dbReference type="ARBA" id="ARBA00047283"/>
    </source>
</evidence>
<evidence type="ECO:0000256" key="9">
    <source>
        <dbReference type="ARBA" id="ARBA00022691"/>
    </source>
</evidence>
<evidence type="ECO:0000256" key="10">
    <source>
        <dbReference type="ARBA" id="ARBA00022884"/>
    </source>
</evidence>
<comment type="function">
    <text evidence="1">Specifically methylates the cytosine at position 967 (m5C967) of 16S rRNA.</text>
</comment>
<comment type="caution">
    <text evidence="16">The sequence shown here is derived from an EMBL/GenBank/DDBJ whole genome shotgun (WGS) entry which is preliminary data.</text>
</comment>
<dbReference type="NCBIfam" id="NF011494">
    <property type="entry name" value="PRK14902.1"/>
    <property type="match status" value="1"/>
</dbReference>
<feature type="domain" description="SAM-dependent MTase RsmB/NOP-type" evidence="15">
    <location>
        <begin position="173"/>
        <end position="448"/>
    </location>
</feature>
<dbReference type="Pfam" id="PF01029">
    <property type="entry name" value="NusB"/>
    <property type="match status" value="1"/>
</dbReference>
<feature type="binding site" evidence="14">
    <location>
        <position position="288"/>
    </location>
    <ligand>
        <name>S-adenosyl-L-methionine</name>
        <dbReference type="ChEBI" id="CHEBI:59789"/>
    </ligand>
</feature>
<evidence type="ECO:0000256" key="4">
    <source>
        <dbReference type="ARBA" id="ARBA00012140"/>
    </source>
</evidence>
<dbReference type="STRING" id="1423726.FC07_GL002501"/>
<comment type="subcellular location">
    <subcellularLocation>
        <location evidence="2">Cytoplasm</location>
    </subcellularLocation>
</comment>
<dbReference type="Pfam" id="PF22458">
    <property type="entry name" value="RsmF-B_ferredox"/>
    <property type="match status" value="1"/>
</dbReference>
<keyword evidence="5" id="KW-0963">Cytoplasm</keyword>
<keyword evidence="8 14" id="KW-0808">Transferase</keyword>
<dbReference type="InterPro" id="IPR029063">
    <property type="entry name" value="SAM-dependent_MTases_sf"/>
</dbReference>
<protein>
    <recommendedName>
        <fullName evidence="4">16S rRNA (cytosine(967)-C(5))-methyltransferase</fullName>
        <ecNumber evidence="4">2.1.1.176</ecNumber>
    </recommendedName>
    <alternativeName>
        <fullName evidence="11">16S rRNA m5C967 methyltransferase</fullName>
    </alternativeName>
    <alternativeName>
        <fullName evidence="12">rRNA (cytosine-C(5)-)-methyltransferase RsmB</fullName>
    </alternativeName>
</protein>
<evidence type="ECO:0000313" key="17">
    <source>
        <dbReference type="Proteomes" id="UP000051461"/>
    </source>
</evidence>
<dbReference type="EC" id="2.1.1.176" evidence="4"/>
<evidence type="ECO:0000256" key="8">
    <source>
        <dbReference type="ARBA" id="ARBA00022679"/>
    </source>
</evidence>
<feature type="active site" description="Nucleophile" evidence="14">
    <location>
        <position position="388"/>
    </location>
</feature>
<dbReference type="Gene3D" id="3.40.50.150">
    <property type="entry name" value="Vaccinia Virus protein VP39"/>
    <property type="match status" value="1"/>
</dbReference>
<dbReference type="PANTHER" id="PTHR22807">
    <property type="entry name" value="NOP2 YEAST -RELATED NOL1/NOP2/FMU SUN DOMAIN-CONTAINING"/>
    <property type="match status" value="1"/>
</dbReference>
<evidence type="ECO:0000259" key="15">
    <source>
        <dbReference type="PROSITE" id="PS51686"/>
    </source>
</evidence>
<evidence type="ECO:0000313" key="16">
    <source>
        <dbReference type="EMBL" id="KRK40752.1"/>
    </source>
</evidence>
<dbReference type="InterPro" id="IPR049560">
    <property type="entry name" value="MeTrfase_RsmB-F_NOP2_cat"/>
</dbReference>
<dbReference type="InterPro" id="IPR054728">
    <property type="entry name" value="RsmB-like_ferredoxin"/>
</dbReference>
<dbReference type="SUPFAM" id="SSF48013">
    <property type="entry name" value="NusB-like"/>
    <property type="match status" value="1"/>
</dbReference>
<dbReference type="PRINTS" id="PR02008">
    <property type="entry name" value="RCMTFAMILY"/>
</dbReference>
<organism evidence="16 17">
    <name type="scientific">Loigolactobacillus bifermentans DSM 20003</name>
    <dbReference type="NCBI Taxonomy" id="1423726"/>
    <lineage>
        <taxon>Bacteria</taxon>
        <taxon>Bacillati</taxon>
        <taxon>Bacillota</taxon>
        <taxon>Bacilli</taxon>
        <taxon>Lactobacillales</taxon>
        <taxon>Lactobacillaceae</taxon>
        <taxon>Loigolactobacillus</taxon>
    </lineage>
</organism>
<dbReference type="InterPro" id="IPR001678">
    <property type="entry name" value="MeTrfase_RsmB-F_NOP2_dom"/>
</dbReference>
<dbReference type="InterPro" id="IPR023267">
    <property type="entry name" value="RCMT"/>
</dbReference>
<evidence type="ECO:0000256" key="1">
    <source>
        <dbReference type="ARBA" id="ARBA00002724"/>
    </source>
</evidence>
<feature type="binding site" evidence="14">
    <location>
        <position position="335"/>
    </location>
    <ligand>
        <name>S-adenosyl-L-methionine</name>
        <dbReference type="ChEBI" id="CHEBI:59789"/>
    </ligand>
</feature>
<dbReference type="GO" id="GO:0006355">
    <property type="term" value="P:regulation of DNA-templated transcription"/>
    <property type="evidence" value="ECO:0007669"/>
    <property type="project" value="InterPro"/>
</dbReference>
<dbReference type="PATRIC" id="fig|1423726.3.peg.2595"/>
<feature type="binding site" evidence="14">
    <location>
        <position position="316"/>
    </location>
    <ligand>
        <name>S-adenosyl-L-methionine</name>
        <dbReference type="ChEBI" id="CHEBI:59789"/>
    </ligand>
</feature>
<dbReference type="Gene3D" id="3.30.70.1170">
    <property type="entry name" value="Sun protein, domain 3"/>
    <property type="match status" value="1"/>
</dbReference>
<dbReference type="OrthoDB" id="9810297at2"/>
<evidence type="ECO:0000256" key="12">
    <source>
        <dbReference type="ARBA" id="ARBA00031088"/>
    </source>
</evidence>
<dbReference type="NCBIfam" id="TIGR00563">
    <property type="entry name" value="rsmB"/>
    <property type="match status" value="1"/>
</dbReference>
<dbReference type="RefSeq" id="WP_057903188.1">
    <property type="nucleotide sequence ID" value="NZ_AZDA01000003.1"/>
</dbReference>
<comment type="similarity">
    <text evidence="3 14">Belongs to the class I-like SAM-binding methyltransferase superfamily. RsmB/NOP family.</text>
</comment>
<dbReference type="InterPro" id="IPR006027">
    <property type="entry name" value="NusB_RsmB_TIM44"/>
</dbReference>
<dbReference type="Gene3D" id="1.10.940.10">
    <property type="entry name" value="NusB-like"/>
    <property type="match status" value="1"/>
</dbReference>
<dbReference type="SUPFAM" id="SSF53335">
    <property type="entry name" value="S-adenosyl-L-methionine-dependent methyltransferases"/>
    <property type="match status" value="1"/>
</dbReference>
<sequence>MGNKQSTNPRALAVTLLERVTDQGSYLNVALDQLLKQASLAPRDAGLLTNIVYGTMQHQLTLDYWLTPFIKKPKKMEHWVRLLLQTALYQLEYLDRVPARAIFFETTEIAKKRGNRGVAGLVTAILRQIQRVGVADLTQVQPLAKQLSLTASVPEWLVTKLLQQLGETKTRHLLTAINEPPRASIRVNQRLTTVPQLADNLKQQGIDVEASQLTPDALVASNGFLAGTPAFAAGQYTIQDESSMLVAPSLQLQPATQVLDACAAPGGKTTHIATYLSAAAGGQVVALDLHPHKVKLIRQNAKRLGVSDVVQAQALDARQVATVFADGQFDRVLVDAPCSGLGLLRRKPEIRYARQPADILNLAKVQLTLLNSVASKVKPGGILTYSTCTIVDEENKDVVAQFLAQHPEFTTITVKTKQPLKVPTAPYLRLYPDDYGTDGFFICCLQRKMG</sequence>
<dbReference type="Proteomes" id="UP000051461">
    <property type="component" value="Unassembled WGS sequence"/>
</dbReference>
<evidence type="ECO:0000256" key="6">
    <source>
        <dbReference type="ARBA" id="ARBA00022552"/>
    </source>
</evidence>
<gene>
    <name evidence="16" type="ORF">FC07_GL002501</name>
</gene>
<dbReference type="FunFam" id="1.10.940.10:FF:000006">
    <property type="entry name" value="16S rRNA (Cytosine(967)-C(5))-methyltransferase RsmB"/>
    <property type="match status" value="1"/>
</dbReference>
<reference evidence="16 17" key="1">
    <citation type="journal article" date="2015" name="Genome Announc.">
        <title>Expanding the biotechnology potential of lactobacilli through comparative genomics of 213 strains and associated genera.</title>
        <authorList>
            <person name="Sun Z."/>
            <person name="Harris H.M."/>
            <person name="McCann A."/>
            <person name="Guo C."/>
            <person name="Argimon S."/>
            <person name="Zhang W."/>
            <person name="Yang X."/>
            <person name="Jeffery I.B."/>
            <person name="Cooney J.C."/>
            <person name="Kagawa T.F."/>
            <person name="Liu W."/>
            <person name="Song Y."/>
            <person name="Salvetti E."/>
            <person name="Wrobel A."/>
            <person name="Rasinkangas P."/>
            <person name="Parkhill J."/>
            <person name="Rea M.C."/>
            <person name="O'Sullivan O."/>
            <person name="Ritari J."/>
            <person name="Douillard F.P."/>
            <person name="Paul Ross R."/>
            <person name="Yang R."/>
            <person name="Briner A.E."/>
            <person name="Felis G.E."/>
            <person name="de Vos W.M."/>
            <person name="Barrangou R."/>
            <person name="Klaenhammer T.R."/>
            <person name="Caufield P.W."/>
            <person name="Cui Y."/>
            <person name="Zhang H."/>
            <person name="O'Toole P.W."/>
        </authorList>
    </citation>
    <scope>NUCLEOTIDE SEQUENCE [LARGE SCALE GENOMIC DNA]</scope>
    <source>
        <strain evidence="16 17">DSM 20003</strain>
    </source>
</reference>
<dbReference type="CDD" id="cd02440">
    <property type="entry name" value="AdoMet_MTases"/>
    <property type="match status" value="1"/>
</dbReference>
<proteinExistence type="inferred from homology"/>
<dbReference type="FunFam" id="3.40.50.150:FF:000022">
    <property type="entry name" value="Ribosomal RNA small subunit methyltransferase B"/>
    <property type="match status" value="1"/>
</dbReference>
<dbReference type="GO" id="GO:0008649">
    <property type="term" value="F:rRNA methyltransferase activity"/>
    <property type="evidence" value="ECO:0007669"/>
    <property type="project" value="InterPro"/>
</dbReference>
<evidence type="ECO:0000256" key="7">
    <source>
        <dbReference type="ARBA" id="ARBA00022603"/>
    </source>
</evidence>
<dbReference type="InterPro" id="IPR018314">
    <property type="entry name" value="RsmB/NOL1/NOP2-like_CS"/>
</dbReference>
<dbReference type="PROSITE" id="PS01153">
    <property type="entry name" value="NOL1_NOP2_SUN"/>
    <property type="match status" value="1"/>
</dbReference>
<dbReference type="InterPro" id="IPR035926">
    <property type="entry name" value="NusB-like_sf"/>
</dbReference>
<dbReference type="PROSITE" id="PS51686">
    <property type="entry name" value="SAM_MT_RSMB_NOP"/>
    <property type="match status" value="1"/>
</dbReference>
<keyword evidence="17" id="KW-1185">Reference proteome</keyword>
<dbReference type="GO" id="GO:0003723">
    <property type="term" value="F:RNA binding"/>
    <property type="evidence" value="ECO:0007669"/>
    <property type="project" value="UniProtKB-UniRule"/>
</dbReference>
<dbReference type="EMBL" id="AZDA01000003">
    <property type="protein sequence ID" value="KRK40752.1"/>
    <property type="molecule type" value="Genomic_DNA"/>
</dbReference>
<accession>A0A0R1H2K7</accession>
<evidence type="ECO:0000256" key="2">
    <source>
        <dbReference type="ARBA" id="ARBA00004496"/>
    </source>
</evidence>
<evidence type="ECO:0000256" key="5">
    <source>
        <dbReference type="ARBA" id="ARBA00022490"/>
    </source>
</evidence>